<evidence type="ECO:0000259" key="5">
    <source>
        <dbReference type="PROSITE" id="PS50011"/>
    </source>
</evidence>
<evidence type="ECO:0000256" key="3">
    <source>
        <dbReference type="ARBA" id="ARBA00022777"/>
    </source>
</evidence>
<dbReference type="InterPro" id="IPR045269">
    <property type="entry name" value="Atg1-like"/>
</dbReference>
<dbReference type="OrthoDB" id="312768at2759"/>
<dbReference type="InterPro" id="IPR011009">
    <property type="entry name" value="Kinase-like_dom_sf"/>
</dbReference>
<dbReference type="GO" id="GO:0005829">
    <property type="term" value="C:cytosol"/>
    <property type="evidence" value="ECO:0000318"/>
    <property type="project" value="GO_Central"/>
</dbReference>
<dbReference type="PANTHER" id="PTHR24348:SF22">
    <property type="entry name" value="NON-SPECIFIC SERINE_THREONINE PROTEIN KINASE"/>
    <property type="match status" value="1"/>
</dbReference>
<evidence type="ECO:0000256" key="2">
    <source>
        <dbReference type="ARBA" id="ARBA00022741"/>
    </source>
</evidence>
<dbReference type="PANTHER" id="PTHR24348">
    <property type="entry name" value="SERINE/THREONINE-PROTEIN KINASE UNC-51-RELATED"/>
    <property type="match status" value="1"/>
</dbReference>
<dbReference type="GO" id="GO:0000045">
    <property type="term" value="P:autophagosome assembly"/>
    <property type="evidence" value="ECO:0000318"/>
    <property type="project" value="GO_Central"/>
</dbReference>
<feature type="domain" description="Protein kinase" evidence="5">
    <location>
        <begin position="1"/>
        <end position="195"/>
    </location>
</feature>
<proteinExistence type="predicted"/>
<keyword evidence="1" id="KW-0808">Transferase</keyword>
<evidence type="ECO:0000256" key="1">
    <source>
        <dbReference type="ARBA" id="ARBA00022679"/>
    </source>
</evidence>
<name>A0CKV2_PARTE</name>
<dbReference type="KEGG" id="ptm:GSPATT00007966001"/>
<organism evidence="6 7">
    <name type="scientific">Paramecium tetraurelia</name>
    <dbReference type="NCBI Taxonomy" id="5888"/>
    <lineage>
        <taxon>Eukaryota</taxon>
        <taxon>Sar</taxon>
        <taxon>Alveolata</taxon>
        <taxon>Ciliophora</taxon>
        <taxon>Intramacronucleata</taxon>
        <taxon>Oligohymenophorea</taxon>
        <taxon>Peniculida</taxon>
        <taxon>Parameciidae</taxon>
        <taxon>Paramecium</taxon>
    </lineage>
</organism>
<dbReference type="Gene3D" id="1.10.510.10">
    <property type="entry name" value="Transferase(Phosphotransferase) domain 1"/>
    <property type="match status" value="1"/>
</dbReference>
<dbReference type="GO" id="GO:0000407">
    <property type="term" value="C:phagophore assembly site"/>
    <property type="evidence" value="ECO:0000318"/>
    <property type="project" value="GO_Central"/>
</dbReference>
<gene>
    <name evidence="6" type="ORF">GSPATT00007966001</name>
</gene>
<dbReference type="eggNOG" id="KOG0588">
    <property type="taxonomic scope" value="Eukaryota"/>
</dbReference>
<dbReference type="GO" id="GO:0005524">
    <property type="term" value="F:ATP binding"/>
    <property type="evidence" value="ECO:0007669"/>
    <property type="project" value="UniProtKB-KW"/>
</dbReference>
<dbReference type="AlphaFoldDB" id="A0CKV2"/>
<dbReference type="InterPro" id="IPR008271">
    <property type="entry name" value="Ser/Thr_kinase_AS"/>
</dbReference>
<dbReference type="PROSITE" id="PS00108">
    <property type="entry name" value="PROTEIN_KINASE_ST"/>
    <property type="match status" value="1"/>
</dbReference>
<dbReference type="Proteomes" id="UP000000600">
    <property type="component" value="Unassembled WGS sequence"/>
</dbReference>
<dbReference type="GO" id="GO:0005737">
    <property type="term" value="C:cytoplasm"/>
    <property type="evidence" value="ECO:0000318"/>
    <property type="project" value="GO_Central"/>
</dbReference>
<dbReference type="SUPFAM" id="SSF56112">
    <property type="entry name" value="Protein kinase-like (PK-like)"/>
    <property type="match status" value="1"/>
</dbReference>
<dbReference type="GeneID" id="5024601"/>
<keyword evidence="4" id="KW-0067">ATP-binding</keyword>
<dbReference type="EMBL" id="CT868097">
    <property type="protein sequence ID" value="CAK71419.1"/>
    <property type="molecule type" value="Genomic_DNA"/>
</dbReference>
<reference evidence="6 7" key="1">
    <citation type="journal article" date="2006" name="Nature">
        <title>Global trends of whole-genome duplications revealed by the ciliate Paramecium tetraurelia.</title>
        <authorList>
            <consortium name="Genoscope"/>
            <person name="Aury J.-M."/>
            <person name="Jaillon O."/>
            <person name="Duret L."/>
            <person name="Noel B."/>
            <person name="Jubin C."/>
            <person name="Porcel B.M."/>
            <person name="Segurens B."/>
            <person name="Daubin V."/>
            <person name="Anthouard V."/>
            <person name="Aiach N."/>
            <person name="Arnaiz O."/>
            <person name="Billaut A."/>
            <person name="Beisson J."/>
            <person name="Blanc I."/>
            <person name="Bouhouche K."/>
            <person name="Camara F."/>
            <person name="Duharcourt S."/>
            <person name="Guigo R."/>
            <person name="Gogendeau D."/>
            <person name="Katinka M."/>
            <person name="Keller A.-M."/>
            <person name="Kissmehl R."/>
            <person name="Klotz C."/>
            <person name="Koll F."/>
            <person name="Le Moue A."/>
            <person name="Lepere C."/>
            <person name="Malinsky S."/>
            <person name="Nowacki M."/>
            <person name="Nowak J.K."/>
            <person name="Plattner H."/>
            <person name="Poulain J."/>
            <person name="Ruiz F."/>
            <person name="Serrano V."/>
            <person name="Zagulski M."/>
            <person name="Dessen P."/>
            <person name="Betermier M."/>
            <person name="Weissenbach J."/>
            <person name="Scarpelli C."/>
            <person name="Schachter V."/>
            <person name="Sperling L."/>
            <person name="Meyer E."/>
            <person name="Cohen J."/>
            <person name="Wincker P."/>
        </authorList>
    </citation>
    <scope>NUCLEOTIDE SEQUENCE [LARGE SCALE GENOMIC DNA]</scope>
    <source>
        <strain evidence="6 7">Stock d4-2</strain>
    </source>
</reference>
<dbReference type="InParanoid" id="A0CKV2"/>
<dbReference type="GO" id="GO:0005776">
    <property type="term" value="C:autophagosome"/>
    <property type="evidence" value="ECO:0000318"/>
    <property type="project" value="GO_Central"/>
</dbReference>
<dbReference type="SMART" id="SM00220">
    <property type="entry name" value="S_TKc"/>
    <property type="match status" value="1"/>
</dbReference>
<keyword evidence="3" id="KW-0418">Kinase</keyword>
<evidence type="ECO:0000313" key="6">
    <source>
        <dbReference type="EMBL" id="CAK71419.1"/>
    </source>
</evidence>
<dbReference type="Pfam" id="PF00069">
    <property type="entry name" value="Pkinase"/>
    <property type="match status" value="1"/>
</dbReference>
<protein>
    <recommendedName>
        <fullName evidence="5">Protein kinase domain-containing protein</fullName>
    </recommendedName>
</protein>
<evidence type="ECO:0000256" key="4">
    <source>
        <dbReference type="ARBA" id="ARBA00022840"/>
    </source>
</evidence>
<keyword evidence="7" id="KW-1185">Reference proteome</keyword>
<accession>A0CKV2</accession>
<dbReference type="GO" id="GO:0010506">
    <property type="term" value="P:regulation of autophagy"/>
    <property type="evidence" value="ECO:0000318"/>
    <property type="project" value="GO_Central"/>
</dbReference>
<dbReference type="HOGENOM" id="CLU_971321_0_0_1"/>
<sequence>MEKCISTLDQEQREKLKYEEDEILDFLRQFINGYKVLYDLNIIHRDIKPANILIQYYGNKKLYKLADFGIAQFCEQNNLWLTKLGSPMLASPELNVLNKDNNLRQNLVGMKKQHQRSVVDMYSLGIILNLMITGEYPYKDEHNSIIDFIRTLENQPFKVNQFDSEIIQLLVEGMIEYYPEKRMTFQQLCEIFNRLCIVPEYKLRDAFSSQSNSIKQNQLNYAQLDIPIKQVSFDHYIIQNHFSISKILIKNKTQVFHLIKNIWLNKITQVFDQNYKIWLFNKSQDFQ</sequence>
<dbReference type="PROSITE" id="PS50011">
    <property type="entry name" value="PROTEIN_KINASE_DOM"/>
    <property type="match status" value="1"/>
</dbReference>
<dbReference type="GO" id="GO:0004674">
    <property type="term" value="F:protein serine/threonine kinase activity"/>
    <property type="evidence" value="ECO:0000318"/>
    <property type="project" value="GO_Central"/>
</dbReference>
<dbReference type="GO" id="GO:0016020">
    <property type="term" value="C:membrane"/>
    <property type="evidence" value="ECO:0000318"/>
    <property type="project" value="GO_Central"/>
</dbReference>
<dbReference type="RefSeq" id="XP_001438816.1">
    <property type="nucleotide sequence ID" value="XM_001438779.1"/>
</dbReference>
<evidence type="ECO:0000313" key="7">
    <source>
        <dbReference type="Proteomes" id="UP000000600"/>
    </source>
</evidence>
<dbReference type="InterPro" id="IPR000719">
    <property type="entry name" value="Prot_kinase_dom"/>
</dbReference>
<keyword evidence="2" id="KW-0547">Nucleotide-binding</keyword>
<dbReference type="STRING" id="5888.A0CKV2"/>